<gene>
    <name evidence="2" type="ORF">JX265_010139</name>
</gene>
<keyword evidence="1" id="KW-0812">Transmembrane</keyword>
<reference evidence="2" key="1">
    <citation type="submission" date="2021-03" db="EMBL/GenBank/DDBJ databases">
        <title>Revisited historic fungal species revealed as producer of novel bioactive compounds through whole genome sequencing and comparative genomics.</title>
        <authorList>
            <person name="Vignolle G.A."/>
            <person name="Hochenegger N."/>
            <person name="Mach R.L."/>
            <person name="Mach-Aigner A.R."/>
            <person name="Javad Rahimi M."/>
            <person name="Salim K.A."/>
            <person name="Chan C.M."/>
            <person name="Lim L.B.L."/>
            <person name="Cai F."/>
            <person name="Druzhinina I.S."/>
            <person name="U'Ren J.M."/>
            <person name="Derntl C."/>
        </authorList>
    </citation>
    <scope>NUCLEOTIDE SEQUENCE</scope>
    <source>
        <strain evidence="2">TUCIM 5799</strain>
    </source>
</reference>
<sequence>MEYAEVRTILKMTGSKESKYFKERVAAEHRLLDQRDLLEISQGTLRGKYCLLKAIIGRKLRVWNATTHENVFFSYRKARGKFFTLFGVRAGQVLGETLNVIEKAAGVFCKSLFSRSISGVFAWLLTVLTFGSILVWLCLTSRDSQMLETGAGSVKVLDINRVVHQVYDGLMTQYDNTNWVREDILQSSLPRKGKIIPQVDIVINRTRITARKIREFGFHVKNMGTALELEQSSILMQLEDNSMTVKNIFSLFSYSLRYGSISRDLINFLEAPSEAALRQAWLDALQVAAGTLDELIQESNDLYDNLHDLWAQTNGLQIFLRGDKQTLEKHRVKYAGSFIYQWGLLEDPVPGLDRDISMVESFLPGLLTFRHHVSVIRSAMYETRESFGKFKKNAITQQAQWTPHLWRSRFYENRKQLKHDLEILTVSINSYLNPLQTTPLPHSQPDGARIRSSP</sequence>
<keyword evidence="1" id="KW-0472">Membrane</keyword>
<proteinExistence type="predicted"/>
<dbReference type="AlphaFoldDB" id="A0A9Q0AIT1"/>
<organism evidence="2 3">
    <name type="scientific">Neoarthrinium moseri</name>
    <dbReference type="NCBI Taxonomy" id="1658444"/>
    <lineage>
        <taxon>Eukaryota</taxon>
        <taxon>Fungi</taxon>
        <taxon>Dikarya</taxon>
        <taxon>Ascomycota</taxon>
        <taxon>Pezizomycotina</taxon>
        <taxon>Sordariomycetes</taxon>
        <taxon>Xylariomycetidae</taxon>
        <taxon>Amphisphaeriales</taxon>
        <taxon>Apiosporaceae</taxon>
        <taxon>Neoarthrinium</taxon>
    </lineage>
</organism>
<keyword evidence="3" id="KW-1185">Reference proteome</keyword>
<dbReference type="Proteomes" id="UP000829685">
    <property type="component" value="Unassembled WGS sequence"/>
</dbReference>
<evidence type="ECO:0000313" key="3">
    <source>
        <dbReference type="Proteomes" id="UP000829685"/>
    </source>
</evidence>
<dbReference type="EMBL" id="JAFIMR010000032">
    <property type="protein sequence ID" value="KAI1860215.1"/>
    <property type="molecule type" value="Genomic_DNA"/>
</dbReference>
<evidence type="ECO:0000256" key="1">
    <source>
        <dbReference type="SAM" id="Phobius"/>
    </source>
</evidence>
<accession>A0A9Q0AIT1</accession>
<protein>
    <submittedName>
        <fullName evidence="2">Uncharacterized protein</fullName>
    </submittedName>
</protein>
<evidence type="ECO:0000313" key="2">
    <source>
        <dbReference type="EMBL" id="KAI1860215.1"/>
    </source>
</evidence>
<comment type="caution">
    <text evidence="2">The sequence shown here is derived from an EMBL/GenBank/DDBJ whole genome shotgun (WGS) entry which is preliminary data.</text>
</comment>
<keyword evidence="1" id="KW-1133">Transmembrane helix</keyword>
<name>A0A9Q0AIT1_9PEZI</name>
<feature type="transmembrane region" description="Helical" evidence="1">
    <location>
        <begin position="120"/>
        <end position="139"/>
    </location>
</feature>